<dbReference type="STRING" id="331648.BST97_10870"/>
<dbReference type="RefSeq" id="WP_085767251.1">
    <property type="nucleotide sequence ID" value="NZ_CP019344.1"/>
</dbReference>
<dbReference type="EMBL" id="CP019344">
    <property type="protein sequence ID" value="ARN78447.1"/>
    <property type="molecule type" value="Genomic_DNA"/>
</dbReference>
<evidence type="ECO:0000313" key="1">
    <source>
        <dbReference type="EMBL" id="ARN78447.1"/>
    </source>
</evidence>
<reference evidence="1 2" key="1">
    <citation type="submission" date="2016-11" db="EMBL/GenBank/DDBJ databases">
        <title>Trade-off between light-utilization and light-protection in marine flavobacteria.</title>
        <authorList>
            <person name="Kumagai Y."/>
        </authorList>
    </citation>
    <scope>NUCLEOTIDE SEQUENCE [LARGE SCALE GENOMIC DNA]</scope>
    <source>
        <strain evidence="1 2">JCM 13191</strain>
    </source>
</reference>
<organism evidence="1 2">
    <name type="scientific">Nonlabens spongiae</name>
    <dbReference type="NCBI Taxonomy" id="331648"/>
    <lineage>
        <taxon>Bacteria</taxon>
        <taxon>Pseudomonadati</taxon>
        <taxon>Bacteroidota</taxon>
        <taxon>Flavobacteriia</taxon>
        <taxon>Flavobacteriales</taxon>
        <taxon>Flavobacteriaceae</taxon>
        <taxon>Nonlabens</taxon>
    </lineage>
</organism>
<accession>A0A1W6MLK4</accession>
<proteinExistence type="predicted"/>
<protein>
    <submittedName>
        <fullName evidence="1">Uncharacterized protein</fullName>
    </submittedName>
</protein>
<sequence length="76" mass="8995">MKDKKQWVEEANEWLNASMSNMSTSDRVHSSRRGKELILGINEIYKETKDPELMELMKELTAKKQKVEKRLKGIRM</sequence>
<dbReference type="OrthoDB" id="1451549at2"/>
<keyword evidence="2" id="KW-1185">Reference proteome</keyword>
<dbReference type="AlphaFoldDB" id="A0A1W6MLK4"/>
<gene>
    <name evidence="1" type="ORF">BST97_10870</name>
</gene>
<name>A0A1W6MLK4_9FLAO</name>
<evidence type="ECO:0000313" key="2">
    <source>
        <dbReference type="Proteomes" id="UP000193431"/>
    </source>
</evidence>
<dbReference type="Proteomes" id="UP000193431">
    <property type="component" value="Chromosome"/>
</dbReference>